<evidence type="ECO:0000313" key="2">
    <source>
        <dbReference type="Proteomes" id="UP000595437"/>
    </source>
</evidence>
<keyword evidence="2" id="KW-1185">Reference proteome</keyword>
<dbReference type="EMBL" id="CP045892">
    <property type="protein sequence ID" value="QQP53176.1"/>
    <property type="molecule type" value="Genomic_DNA"/>
</dbReference>
<organism evidence="1 2">
    <name type="scientific">Caligus rogercresseyi</name>
    <name type="common">Sea louse</name>
    <dbReference type="NCBI Taxonomy" id="217165"/>
    <lineage>
        <taxon>Eukaryota</taxon>
        <taxon>Metazoa</taxon>
        <taxon>Ecdysozoa</taxon>
        <taxon>Arthropoda</taxon>
        <taxon>Crustacea</taxon>
        <taxon>Multicrustacea</taxon>
        <taxon>Hexanauplia</taxon>
        <taxon>Copepoda</taxon>
        <taxon>Siphonostomatoida</taxon>
        <taxon>Caligidae</taxon>
        <taxon>Caligus</taxon>
    </lineage>
</organism>
<proteinExistence type="predicted"/>
<gene>
    <name evidence="1" type="ORF">FKW44_005547</name>
</gene>
<dbReference type="Proteomes" id="UP000595437">
    <property type="component" value="Chromosome 3"/>
</dbReference>
<sequence>MAFGSAKHTQGVLGLQTYRKWALGFRRKHRGFCGTRGPIGGGFVIPNTPIGFGGIQGPSGGGFVTPNTPIVFGGTQGPLAGNL</sequence>
<reference evidence="2" key="1">
    <citation type="submission" date="2021-01" db="EMBL/GenBank/DDBJ databases">
        <title>Caligus Genome Assembly.</title>
        <authorList>
            <person name="Gallardo-Escarate C."/>
        </authorList>
    </citation>
    <scope>NUCLEOTIDE SEQUENCE [LARGE SCALE GENOMIC DNA]</scope>
</reference>
<evidence type="ECO:0000313" key="1">
    <source>
        <dbReference type="EMBL" id="QQP53176.1"/>
    </source>
</evidence>
<name>A0A7T8KC59_CALRO</name>
<protein>
    <submittedName>
        <fullName evidence="1">Uncharacterized protein</fullName>
    </submittedName>
</protein>
<dbReference type="AlphaFoldDB" id="A0A7T8KC59"/>
<accession>A0A7T8KC59</accession>